<dbReference type="SFLD" id="SFLDS00003">
    <property type="entry name" value="Haloacid_Dehalogenase"/>
    <property type="match status" value="1"/>
</dbReference>
<dbReference type="RefSeq" id="WP_151151433.1">
    <property type="nucleotide sequence ID" value="NZ_WAIE01000005.1"/>
</dbReference>
<dbReference type="Proteomes" id="UP000438699">
    <property type="component" value="Unassembled WGS sequence"/>
</dbReference>
<dbReference type="EC" id="3.1.3.18" evidence="4"/>
<dbReference type="GO" id="GO:0006281">
    <property type="term" value="P:DNA repair"/>
    <property type="evidence" value="ECO:0007669"/>
    <property type="project" value="TreeGrafter"/>
</dbReference>
<dbReference type="InterPro" id="IPR041492">
    <property type="entry name" value="HAD_2"/>
</dbReference>
<keyword evidence="6" id="KW-1185">Reference proteome</keyword>
<evidence type="ECO:0000256" key="2">
    <source>
        <dbReference type="ARBA" id="ARBA00004818"/>
    </source>
</evidence>
<dbReference type="GO" id="GO:0005829">
    <property type="term" value="C:cytosol"/>
    <property type="evidence" value="ECO:0007669"/>
    <property type="project" value="TreeGrafter"/>
</dbReference>
<dbReference type="SUPFAM" id="SSF56784">
    <property type="entry name" value="HAD-like"/>
    <property type="match status" value="1"/>
</dbReference>
<protein>
    <recommendedName>
        <fullName evidence="4">phosphoglycolate phosphatase</fullName>
        <ecNumber evidence="4">3.1.3.18</ecNumber>
    </recommendedName>
</protein>
<sequence>MLVTNDLMNGRAFENITAVVFDCDGVLIDSEEANRTYYNMLLEHVGLAPMTPQQAAYCHCHTCSESVAHIVPENLLDDVLAFQASFDYANLLPYLRRMDGLVEFLWWLRDTGHLLAVNTSRTNSMDMVLSAMDLEGYFFPVVTSAKVRRPKPHPEGLHQIMNKIGVHPRELVFIGDSIVDQHCAQEAGVRFWAYDNPSLEANLHITDYWTLRRCMQRANSRISA</sequence>
<organism evidence="5 6">
    <name type="scientific">Pseudodesulfovibrio senegalensis</name>
    <dbReference type="NCBI Taxonomy" id="1721087"/>
    <lineage>
        <taxon>Bacteria</taxon>
        <taxon>Pseudomonadati</taxon>
        <taxon>Thermodesulfobacteriota</taxon>
        <taxon>Desulfovibrionia</taxon>
        <taxon>Desulfovibrionales</taxon>
        <taxon>Desulfovibrionaceae</taxon>
    </lineage>
</organism>
<keyword evidence="5" id="KW-0378">Hydrolase</keyword>
<dbReference type="SFLD" id="SFLDG01129">
    <property type="entry name" value="C1.5:_HAD__Beta-PGM__Phosphata"/>
    <property type="match status" value="1"/>
</dbReference>
<dbReference type="GO" id="GO:0008967">
    <property type="term" value="F:phosphoglycolate phosphatase activity"/>
    <property type="evidence" value="ECO:0007669"/>
    <property type="project" value="UniProtKB-EC"/>
</dbReference>
<evidence type="ECO:0000256" key="4">
    <source>
        <dbReference type="ARBA" id="ARBA00013078"/>
    </source>
</evidence>
<evidence type="ECO:0000256" key="3">
    <source>
        <dbReference type="ARBA" id="ARBA00006171"/>
    </source>
</evidence>
<proteinExistence type="inferred from homology"/>
<accession>A0A6N6N3C5</accession>
<dbReference type="InterPro" id="IPR050155">
    <property type="entry name" value="HAD-like_hydrolase_sf"/>
</dbReference>
<dbReference type="InterPro" id="IPR036412">
    <property type="entry name" value="HAD-like_sf"/>
</dbReference>
<dbReference type="Gene3D" id="1.10.150.240">
    <property type="entry name" value="Putative phosphatase, domain 2"/>
    <property type="match status" value="1"/>
</dbReference>
<dbReference type="InterPro" id="IPR006439">
    <property type="entry name" value="HAD-SF_hydro_IA"/>
</dbReference>
<dbReference type="NCBIfam" id="TIGR01549">
    <property type="entry name" value="HAD-SF-IA-v1"/>
    <property type="match status" value="1"/>
</dbReference>
<comment type="similarity">
    <text evidence="3">Belongs to the HAD-like hydrolase superfamily. CbbY/CbbZ/Gph/YieH family.</text>
</comment>
<dbReference type="Gene3D" id="3.40.50.1000">
    <property type="entry name" value="HAD superfamily/HAD-like"/>
    <property type="match status" value="1"/>
</dbReference>
<reference evidence="5 6" key="1">
    <citation type="journal article" date="2017" name="Int. J. Syst. Evol. Microbiol.">
        <title>Desulfovibrio senegalensis sp. nov., a mesophilic sulfate reducer isolated from marine sediment.</title>
        <authorList>
            <person name="Thioye A."/>
            <person name="Gam Z.B.A."/>
            <person name="Mbengue M."/>
            <person name="Cayol J.L."/>
            <person name="Joseph-Bartoli M."/>
            <person name="Toure-Kane C."/>
            <person name="Labat M."/>
        </authorList>
    </citation>
    <scope>NUCLEOTIDE SEQUENCE [LARGE SCALE GENOMIC DNA]</scope>
    <source>
        <strain evidence="5 6">DSM 101509</strain>
    </source>
</reference>
<dbReference type="OrthoDB" id="9793014at2"/>
<comment type="catalytic activity">
    <reaction evidence="1">
        <text>2-phosphoglycolate + H2O = glycolate + phosphate</text>
        <dbReference type="Rhea" id="RHEA:14369"/>
        <dbReference type="ChEBI" id="CHEBI:15377"/>
        <dbReference type="ChEBI" id="CHEBI:29805"/>
        <dbReference type="ChEBI" id="CHEBI:43474"/>
        <dbReference type="ChEBI" id="CHEBI:58033"/>
        <dbReference type="EC" id="3.1.3.18"/>
    </reaction>
</comment>
<dbReference type="InterPro" id="IPR023198">
    <property type="entry name" value="PGP-like_dom2"/>
</dbReference>
<dbReference type="InterPro" id="IPR023214">
    <property type="entry name" value="HAD_sf"/>
</dbReference>
<dbReference type="Pfam" id="PF13419">
    <property type="entry name" value="HAD_2"/>
    <property type="match status" value="1"/>
</dbReference>
<dbReference type="AlphaFoldDB" id="A0A6N6N3C5"/>
<dbReference type="EMBL" id="WAIE01000005">
    <property type="protein sequence ID" value="KAB1441178.1"/>
    <property type="molecule type" value="Genomic_DNA"/>
</dbReference>
<evidence type="ECO:0000313" key="5">
    <source>
        <dbReference type="EMBL" id="KAB1441178.1"/>
    </source>
</evidence>
<evidence type="ECO:0000256" key="1">
    <source>
        <dbReference type="ARBA" id="ARBA00000830"/>
    </source>
</evidence>
<comment type="pathway">
    <text evidence="2">Organic acid metabolism; glycolate biosynthesis; glycolate from 2-phosphoglycolate: step 1/1.</text>
</comment>
<name>A0A6N6N3C5_9BACT</name>
<dbReference type="PANTHER" id="PTHR43434:SF1">
    <property type="entry name" value="PHOSPHOGLYCOLATE PHOSPHATASE"/>
    <property type="match status" value="1"/>
</dbReference>
<gene>
    <name evidence="5" type="ORF">F8A88_12150</name>
</gene>
<evidence type="ECO:0000313" key="6">
    <source>
        <dbReference type="Proteomes" id="UP000438699"/>
    </source>
</evidence>
<dbReference type="PANTHER" id="PTHR43434">
    <property type="entry name" value="PHOSPHOGLYCOLATE PHOSPHATASE"/>
    <property type="match status" value="1"/>
</dbReference>
<comment type="caution">
    <text evidence="5">The sequence shown here is derived from an EMBL/GenBank/DDBJ whole genome shotgun (WGS) entry which is preliminary data.</text>
</comment>